<evidence type="ECO:0000256" key="6">
    <source>
        <dbReference type="SAM" id="Phobius"/>
    </source>
</evidence>
<dbReference type="Proteomes" id="UP001185254">
    <property type="component" value="Unassembled WGS sequence"/>
</dbReference>
<comment type="subcellular location">
    <subcellularLocation>
        <location evidence="1">Membrane</location>
        <topology evidence="1">Multi-pass membrane protein</topology>
    </subcellularLocation>
</comment>
<feature type="transmembrane region" description="Helical" evidence="6">
    <location>
        <begin position="211"/>
        <end position="230"/>
    </location>
</feature>
<dbReference type="InterPro" id="IPR020846">
    <property type="entry name" value="MFS_dom"/>
</dbReference>
<dbReference type="SUPFAM" id="SSF103473">
    <property type="entry name" value="MFS general substrate transporter"/>
    <property type="match status" value="1"/>
</dbReference>
<accession>A0ABU1KZ29</accession>
<evidence type="ECO:0000256" key="5">
    <source>
        <dbReference type="ARBA" id="ARBA00023136"/>
    </source>
</evidence>
<feature type="transmembrane region" description="Helical" evidence="6">
    <location>
        <begin position="177"/>
        <end position="199"/>
    </location>
</feature>
<dbReference type="PANTHER" id="PTHR42718:SF9">
    <property type="entry name" value="MAJOR FACILITATOR SUPERFAMILY MULTIDRUG TRANSPORTER MFSC"/>
    <property type="match status" value="1"/>
</dbReference>
<feature type="transmembrane region" description="Helical" evidence="6">
    <location>
        <begin position="345"/>
        <end position="366"/>
    </location>
</feature>
<evidence type="ECO:0000259" key="7">
    <source>
        <dbReference type="PROSITE" id="PS50850"/>
    </source>
</evidence>
<evidence type="ECO:0000256" key="3">
    <source>
        <dbReference type="ARBA" id="ARBA00022692"/>
    </source>
</evidence>
<feature type="transmembrane region" description="Helical" evidence="6">
    <location>
        <begin position="378"/>
        <end position="398"/>
    </location>
</feature>
<evidence type="ECO:0000256" key="1">
    <source>
        <dbReference type="ARBA" id="ARBA00004141"/>
    </source>
</evidence>
<keyword evidence="2" id="KW-0813">Transport</keyword>
<feature type="transmembrane region" description="Helical" evidence="6">
    <location>
        <begin position="114"/>
        <end position="138"/>
    </location>
</feature>
<name>A0ABU1KZ29_9BURK</name>
<dbReference type="InterPro" id="IPR036259">
    <property type="entry name" value="MFS_trans_sf"/>
</dbReference>
<feature type="transmembrane region" description="Helical" evidence="6">
    <location>
        <begin position="145"/>
        <end position="165"/>
    </location>
</feature>
<keyword evidence="4 6" id="KW-1133">Transmembrane helix</keyword>
<gene>
    <name evidence="8" type="ORF">J2776_002879</name>
</gene>
<sequence>MAETSEHLQSEAGIEPSRPQIPWMGLIGVLLATFISTLNGRLSTFGLNDVRGAMHAGFDEGAWISTSQTVAQMLIAPIAVWLGRIYGPRRVLLSSALVFGVVSFIKPFSPNLNILILLQFIGGIASGFFVPLTVGYIVRTVPPKYWAYGIAVYALNLEFSLNISASLEGWYVEHLSWYWIFWQNVPLALGMAFFLHYGVQTEPISPDIERADYFGMASIGLGLGLVYAGLDQADRLDWFNSGLIVGLFVSGGLLIVAFFLHQYRTPNPFIDMKVALSAPFPRIFFLTTFLRVTTLATSYVIPQYLAGVRGFRALETGQTLVWIAVPQLIVCWIVGLLLRRIDPRLLGSFGFVCICMACMTVAYGLTPVWGWSEFLGSQLLQAIGQSFALSGVLFYGILNLQPKDALTFGAMAQVARLMGGEVGQAFITTFVRKQVQTTSNLIGLHVQTGDSDVIARLSAYAAGTVAHGGNPSSAAARAVGMLSSAIHRLSIVQGIIDSLVLIAAMTAVALLLLVTTKAAPQGPASPKLFRSAAR</sequence>
<feature type="transmembrane region" description="Helical" evidence="6">
    <location>
        <begin position="21"/>
        <end position="42"/>
    </location>
</feature>
<reference evidence="8 9" key="1">
    <citation type="submission" date="2023-07" db="EMBL/GenBank/DDBJ databases">
        <title>Sorghum-associated microbial communities from plants grown in Nebraska, USA.</title>
        <authorList>
            <person name="Schachtman D."/>
        </authorList>
    </citation>
    <scope>NUCLEOTIDE SEQUENCE [LARGE SCALE GENOMIC DNA]</scope>
    <source>
        <strain evidence="8 9">DS1039</strain>
    </source>
</reference>
<dbReference type="PANTHER" id="PTHR42718">
    <property type="entry name" value="MAJOR FACILITATOR SUPERFAMILY MULTIDRUG TRANSPORTER MFSC"/>
    <property type="match status" value="1"/>
</dbReference>
<protein>
    <submittedName>
        <fullName evidence="8">DHA2 family multidrug resistance protein</fullName>
    </submittedName>
</protein>
<feature type="domain" description="Major facilitator superfamily (MFS) profile" evidence="7">
    <location>
        <begin position="25"/>
        <end position="521"/>
    </location>
</feature>
<feature type="transmembrane region" description="Helical" evidence="6">
    <location>
        <begin position="62"/>
        <end position="82"/>
    </location>
</feature>
<dbReference type="EMBL" id="JAVDQN010000002">
    <property type="protein sequence ID" value="MDR6376179.1"/>
    <property type="molecule type" value="Genomic_DNA"/>
</dbReference>
<feature type="transmembrane region" description="Helical" evidence="6">
    <location>
        <begin position="242"/>
        <end position="263"/>
    </location>
</feature>
<dbReference type="PROSITE" id="PS50850">
    <property type="entry name" value="MFS"/>
    <property type="match status" value="1"/>
</dbReference>
<feature type="transmembrane region" description="Helical" evidence="6">
    <location>
        <begin position="491"/>
        <end position="514"/>
    </location>
</feature>
<evidence type="ECO:0000313" key="8">
    <source>
        <dbReference type="EMBL" id="MDR6376179.1"/>
    </source>
</evidence>
<evidence type="ECO:0000313" key="9">
    <source>
        <dbReference type="Proteomes" id="UP001185254"/>
    </source>
</evidence>
<evidence type="ECO:0000256" key="4">
    <source>
        <dbReference type="ARBA" id="ARBA00022989"/>
    </source>
</evidence>
<proteinExistence type="predicted"/>
<dbReference type="InterPro" id="IPR011701">
    <property type="entry name" value="MFS"/>
</dbReference>
<dbReference type="RefSeq" id="WP_310066593.1">
    <property type="nucleotide sequence ID" value="NZ_JAVDQN010000002.1"/>
</dbReference>
<dbReference type="Gene3D" id="1.20.1250.20">
    <property type="entry name" value="MFS general substrate transporter like domains"/>
    <property type="match status" value="1"/>
</dbReference>
<dbReference type="Pfam" id="PF07690">
    <property type="entry name" value="MFS_1"/>
    <property type="match status" value="1"/>
</dbReference>
<evidence type="ECO:0000256" key="2">
    <source>
        <dbReference type="ARBA" id="ARBA00022448"/>
    </source>
</evidence>
<comment type="caution">
    <text evidence="8">The sequence shown here is derived from an EMBL/GenBank/DDBJ whole genome shotgun (WGS) entry which is preliminary data.</text>
</comment>
<feature type="transmembrane region" description="Helical" evidence="6">
    <location>
        <begin position="283"/>
        <end position="301"/>
    </location>
</feature>
<feature type="transmembrane region" description="Helical" evidence="6">
    <location>
        <begin position="321"/>
        <end position="338"/>
    </location>
</feature>
<organism evidence="8 9">
    <name type="scientific">Paraburkholderia caledonica</name>
    <dbReference type="NCBI Taxonomy" id="134536"/>
    <lineage>
        <taxon>Bacteria</taxon>
        <taxon>Pseudomonadati</taxon>
        <taxon>Pseudomonadota</taxon>
        <taxon>Betaproteobacteria</taxon>
        <taxon>Burkholderiales</taxon>
        <taxon>Burkholderiaceae</taxon>
        <taxon>Paraburkholderia</taxon>
    </lineage>
</organism>
<keyword evidence="3 6" id="KW-0812">Transmembrane</keyword>
<keyword evidence="5 6" id="KW-0472">Membrane</keyword>
<keyword evidence="9" id="KW-1185">Reference proteome</keyword>